<dbReference type="Pfam" id="PF00293">
    <property type="entry name" value="NUDIX"/>
    <property type="match status" value="1"/>
</dbReference>
<protein>
    <recommendedName>
        <fullName evidence="4">NAD(+) diphosphatase</fullName>
        <ecNumber evidence="4">3.6.1.22</ecNumber>
    </recommendedName>
</protein>
<dbReference type="Pfam" id="PF09296">
    <property type="entry name" value="NUDIX-like"/>
    <property type="match status" value="1"/>
</dbReference>
<evidence type="ECO:0000256" key="2">
    <source>
        <dbReference type="ARBA" id="ARBA00001947"/>
    </source>
</evidence>
<dbReference type="PROSITE" id="PS00893">
    <property type="entry name" value="NUDIX_BOX"/>
    <property type="match status" value="1"/>
</dbReference>
<dbReference type="CDD" id="cd03429">
    <property type="entry name" value="NUDIX_NADH_pyrophosphatase_Nudt13"/>
    <property type="match status" value="1"/>
</dbReference>
<organism evidence="12 13">
    <name type="scientific">Microbulbifer marinus</name>
    <dbReference type="NCBI Taxonomy" id="658218"/>
    <lineage>
        <taxon>Bacteria</taxon>
        <taxon>Pseudomonadati</taxon>
        <taxon>Pseudomonadota</taxon>
        <taxon>Gammaproteobacteria</taxon>
        <taxon>Cellvibrionales</taxon>
        <taxon>Microbulbiferaceae</taxon>
        <taxon>Microbulbifer</taxon>
    </lineage>
</organism>
<dbReference type="Proteomes" id="UP000198658">
    <property type="component" value="Unassembled WGS sequence"/>
</dbReference>
<keyword evidence="13" id="KW-1185">Reference proteome</keyword>
<evidence type="ECO:0000256" key="10">
    <source>
        <dbReference type="RuleBase" id="RU003476"/>
    </source>
</evidence>
<dbReference type="PANTHER" id="PTHR42904:SF6">
    <property type="entry name" value="NAD-CAPPED RNA HYDROLASE NUDT12"/>
    <property type="match status" value="1"/>
</dbReference>
<evidence type="ECO:0000313" key="13">
    <source>
        <dbReference type="Proteomes" id="UP000198658"/>
    </source>
</evidence>
<keyword evidence="7" id="KW-0460">Magnesium</keyword>
<evidence type="ECO:0000256" key="4">
    <source>
        <dbReference type="ARBA" id="ARBA00012381"/>
    </source>
</evidence>
<evidence type="ECO:0000256" key="8">
    <source>
        <dbReference type="ARBA" id="ARBA00023027"/>
    </source>
</evidence>
<dbReference type="PANTHER" id="PTHR42904">
    <property type="entry name" value="NUDIX HYDROLASE, NUDC SUBFAMILY"/>
    <property type="match status" value="1"/>
</dbReference>
<evidence type="ECO:0000256" key="6">
    <source>
        <dbReference type="ARBA" id="ARBA00022801"/>
    </source>
</evidence>
<evidence type="ECO:0000313" key="12">
    <source>
        <dbReference type="EMBL" id="SDZ77223.1"/>
    </source>
</evidence>
<comment type="cofactor">
    <cofactor evidence="1">
        <name>Mg(2+)</name>
        <dbReference type="ChEBI" id="CHEBI:18420"/>
    </cofactor>
</comment>
<dbReference type="STRING" id="658218.SAMN05216562_0190"/>
<comment type="cofactor">
    <cofactor evidence="2">
        <name>Zn(2+)</name>
        <dbReference type="ChEBI" id="CHEBI:29105"/>
    </cofactor>
</comment>
<dbReference type="InterPro" id="IPR015376">
    <property type="entry name" value="Znr_NADH_PPase"/>
</dbReference>
<reference evidence="13" key="1">
    <citation type="submission" date="2016-10" db="EMBL/GenBank/DDBJ databases">
        <authorList>
            <person name="Varghese N."/>
            <person name="Submissions S."/>
        </authorList>
    </citation>
    <scope>NUCLEOTIDE SEQUENCE [LARGE SCALE GENOMIC DNA]</scope>
    <source>
        <strain evidence="13">CGMCC 1.10657</strain>
    </source>
</reference>
<dbReference type="PROSITE" id="PS51462">
    <property type="entry name" value="NUDIX"/>
    <property type="match status" value="1"/>
</dbReference>
<evidence type="ECO:0000256" key="7">
    <source>
        <dbReference type="ARBA" id="ARBA00022842"/>
    </source>
</evidence>
<gene>
    <name evidence="12" type="ORF">SAMN05216562_0190</name>
</gene>
<dbReference type="InterPro" id="IPR050241">
    <property type="entry name" value="NAD-cap_RNA_hydrolase_NudC"/>
</dbReference>
<feature type="domain" description="Nudix hydrolase" evidence="11">
    <location>
        <begin position="153"/>
        <end position="278"/>
    </location>
</feature>
<name>A0A1H3VQY4_9GAMM</name>
<dbReference type="Pfam" id="PF09297">
    <property type="entry name" value="Zn_ribbon_NUD"/>
    <property type="match status" value="1"/>
</dbReference>
<evidence type="ECO:0000259" key="11">
    <source>
        <dbReference type="PROSITE" id="PS51462"/>
    </source>
</evidence>
<evidence type="ECO:0000256" key="5">
    <source>
        <dbReference type="ARBA" id="ARBA00022723"/>
    </source>
</evidence>
<dbReference type="GO" id="GO:0046872">
    <property type="term" value="F:metal ion binding"/>
    <property type="evidence" value="ECO:0007669"/>
    <property type="project" value="UniProtKB-KW"/>
</dbReference>
<comment type="similarity">
    <text evidence="3">Belongs to the Nudix hydrolase family. NudC subfamily.</text>
</comment>
<evidence type="ECO:0000256" key="1">
    <source>
        <dbReference type="ARBA" id="ARBA00001946"/>
    </source>
</evidence>
<dbReference type="InterPro" id="IPR015797">
    <property type="entry name" value="NUDIX_hydrolase-like_dom_sf"/>
</dbReference>
<dbReference type="GO" id="GO:0005829">
    <property type="term" value="C:cytosol"/>
    <property type="evidence" value="ECO:0007669"/>
    <property type="project" value="TreeGrafter"/>
</dbReference>
<dbReference type="GO" id="GO:0035529">
    <property type="term" value="F:NADH pyrophosphatase activity"/>
    <property type="evidence" value="ECO:0007669"/>
    <property type="project" value="TreeGrafter"/>
</dbReference>
<evidence type="ECO:0000256" key="9">
    <source>
        <dbReference type="ARBA" id="ARBA00023679"/>
    </source>
</evidence>
<dbReference type="GO" id="GO:0019677">
    <property type="term" value="P:NAD+ catabolic process"/>
    <property type="evidence" value="ECO:0007669"/>
    <property type="project" value="TreeGrafter"/>
</dbReference>
<dbReference type="InterPro" id="IPR000086">
    <property type="entry name" value="NUDIX_hydrolase_dom"/>
</dbReference>
<dbReference type="Gene3D" id="3.90.79.10">
    <property type="entry name" value="Nucleoside Triphosphate Pyrophosphohydrolase"/>
    <property type="match status" value="1"/>
</dbReference>
<sequence>MHSATRSRWLDREVMLNDFFVPAGSAWPAPDFARHIFVAEGQLLCCGDRFLHDGDVLGRELIICSHYLGDLSGRPCGVHLLSAQIEVRGCEWRNLRSLLLCTDEQLFALAGRAMQVVNWDSEHRFCGRCGSRTEYHPSDRARVCPACHFTVYPRISPCVIMLITRGDECLLARHTHHRHAMYTALAGFIEPGENAEQALMREVREEVGLEVGEVHYIGSQSWPFPGQLMLGFLAEWAAGDLQPDREEISEAAWFHYDALPEIPPPQTLSGQLIRKFAQVAANKNRC</sequence>
<dbReference type="EMBL" id="FNQO01000001">
    <property type="protein sequence ID" value="SDZ77223.1"/>
    <property type="molecule type" value="Genomic_DNA"/>
</dbReference>
<dbReference type="InterPro" id="IPR015375">
    <property type="entry name" value="NADH_PPase-like_N"/>
</dbReference>
<evidence type="ECO:0000256" key="3">
    <source>
        <dbReference type="ARBA" id="ARBA00009595"/>
    </source>
</evidence>
<keyword evidence="6 10" id="KW-0378">Hydrolase</keyword>
<comment type="catalytic activity">
    <reaction evidence="9">
        <text>a 5'-end NAD(+)-phospho-ribonucleoside in mRNA + H2O = a 5'-end phospho-adenosine-phospho-ribonucleoside in mRNA + beta-nicotinamide D-ribonucleotide + 2 H(+)</text>
        <dbReference type="Rhea" id="RHEA:60876"/>
        <dbReference type="Rhea" id="RHEA-COMP:15698"/>
        <dbReference type="Rhea" id="RHEA-COMP:15719"/>
        <dbReference type="ChEBI" id="CHEBI:14649"/>
        <dbReference type="ChEBI" id="CHEBI:15377"/>
        <dbReference type="ChEBI" id="CHEBI:15378"/>
        <dbReference type="ChEBI" id="CHEBI:144029"/>
        <dbReference type="ChEBI" id="CHEBI:144051"/>
    </reaction>
    <physiologicalReaction direction="left-to-right" evidence="9">
        <dbReference type="Rhea" id="RHEA:60877"/>
    </physiologicalReaction>
</comment>
<dbReference type="EC" id="3.6.1.22" evidence="4"/>
<dbReference type="SUPFAM" id="SSF55811">
    <property type="entry name" value="Nudix"/>
    <property type="match status" value="2"/>
</dbReference>
<accession>A0A1H3VQY4</accession>
<dbReference type="InterPro" id="IPR020476">
    <property type="entry name" value="Nudix_hydrolase"/>
</dbReference>
<dbReference type="InterPro" id="IPR049734">
    <property type="entry name" value="NudC-like_C"/>
</dbReference>
<dbReference type="InterPro" id="IPR020084">
    <property type="entry name" value="NUDIX_hydrolase_CS"/>
</dbReference>
<dbReference type="AlphaFoldDB" id="A0A1H3VQY4"/>
<keyword evidence="5" id="KW-0479">Metal-binding</keyword>
<proteinExistence type="inferred from homology"/>
<dbReference type="PRINTS" id="PR00502">
    <property type="entry name" value="NUDIXFAMILY"/>
</dbReference>
<dbReference type="NCBIfam" id="NF001299">
    <property type="entry name" value="PRK00241.1"/>
    <property type="match status" value="1"/>
</dbReference>
<dbReference type="GO" id="GO:0006742">
    <property type="term" value="P:NADP+ catabolic process"/>
    <property type="evidence" value="ECO:0007669"/>
    <property type="project" value="TreeGrafter"/>
</dbReference>
<keyword evidence="8" id="KW-0520">NAD</keyword>
<dbReference type="Gene3D" id="3.90.79.20">
    <property type="match status" value="1"/>
</dbReference>